<dbReference type="Pfam" id="PF13177">
    <property type="entry name" value="DNA_pol3_delta2"/>
    <property type="match status" value="1"/>
</dbReference>
<dbReference type="PANTHER" id="PTHR11669">
    <property type="entry name" value="REPLICATION FACTOR C / DNA POLYMERASE III GAMMA-TAU SUBUNIT"/>
    <property type="match status" value="1"/>
</dbReference>
<dbReference type="Proteomes" id="UP001597458">
    <property type="component" value="Unassembled WGS sequence"/>
</dbReference>
<dbReference type="EMBL" id="JBHUMR010000011">
    <property type="protein sequence ID" value="MFD2617428.1"/>
    <property type="molecule type" value="Genomic_DNA"/>
</dbReference>
<sequence>MSWKTFIEKQKTAATIFTHALRKNELSHAYILEGPKGTGKREMAKLLAQTLFCENRKGIEPCHECRNCRRIASGNHPDIVWVKKEEDATLIKKEQITYLTREFAYRSVESQIKLFIIEDADLMSTQAANSLLKFIEEPHQNTVALLLTEHIHQLLDTIISRCQVLTFSALSRKDLEDKLIEQGISKPLAALSSQLTNRYDEAISYCKDEWFANARLLVIQLEQKLFNSTQAGLSTMYELFAPHFKDQKQWDIALDLLLFWYRDMMSIHLDRLSEVVYCDKLDELKSQTLQKSLQHIADDMAYILKAKRQLLSHVNGLSVMEELIVKLQGEA</sequence>
<gene>
    <name evidence="1" type="primary">holB</name>
    <name evidence="1" type="ORF">ACFSTF_08950</name>
</gene>
<dbReference type="SUPFAM" id="SSF52540">
    <property type="entry name" value="P-loop containing nucleoside triphosphate hydrolases"/>
    <property type="match status" value="1"/>
</dbReference>
<dbReference type="NCBIfam" id="NF005972">
    <property type="entry name" value="PRK08058.1"/>
    <property type="match status" value="1"/>
</dbReference>
<keyword evidence="1" id="KW-0548">Nucleotidyltransferase</keyword>
<dbReference type="InterPro" id="IPR050238">
    <property type="entry name" value="DNA_Rep/Repair_Clamp_Loader"/>
</dbReference>
<evidence type="ECO:0000313" key="1">
    <source>
        <dbReference type="EMBL" id="MFD2617428.1"/>
    </source>
</evidence>
<dbReference type="EC" id="2.7.7.7" evidence="1"/>
<dbReference type="PANTHER" id="PTHR11669:SF8">
    <property type="entry name" value="DNA POLYMERASE III SUBUNIT DELTA"/>
    <property type="match status" value="1"/>
</dbReference>
<protein>
    <submittedName>
        <fullName evidence="1">DNA polymerase III subunit delta</fullName>
        <ecNumber evidence="1">2.7.7.7</ecNumber>
    </submittedName>
</protein>
<evidence type="ECO:0000313" key="2">
    <source>
        <dbReference type="Proteomes" id="UP001597458"/>
    </source>
</evidence>
<keyword evidence="1" id="KW-0808">Transferase</keyword>
<dbReference type="InterPro" id="IPR004622">
    <property type="entry name" value="DNA_pol_HolB"/>
</dbReference>
<dbReference type="RefSeq" id="WP_141191658.1">
    <property type="nucleotide sequence ID" value="NZ_JBHUMR010000011.1"/>
</dbReference>
<dbReference type="InterPro" id="IPR027417">
    <property type="entry name" value="P-loop_NTPase"/>
</dbReference>
<organism evidence="1 2">
    <name type="scientific">Terrilactibacillus laevilacticus</name>
    <dbReference type="NCBI Taxonomy" id="1380157"/>
    <lineage>
        <taxon>Bacteria</taxon>
        <taxon>Bacillati</taxon>
        <taxon>Bacillota</taxon>
        <taxon>Bacilli</taxon>
        <taxon>Bacillales</taxon>
        <taxon>Bacillaceae</taxon>
        <taxon>Terrilactibacillus</taxon>
    </lineage>
</organism>
<keyword evidence="2" id="KW-1185">Reference proteome</keyword>
<proteinExistence type="predicted"/>
<dbReference type="NCBIfam" id="TIGR00678">
    <property type="entry name" value="holB"/>
    <property type="match status" value="1"/>
</dbReference>
<reference evidence="2" key="1">
    <citation type="journal article" date="2019" name="Int. J. Syst. Evol. Microbiol.">
        <title>The Global Catalogue of Microorganisms (GCM) 10K type strain sequencing project: providing services to taxonomists for standard genome sequencing and annotation.</title>
        <authorList>
            <consortium name="The Broad Institute Genomics Platform"/>
            <consortium name="The Broad Institute Genome Sequencing Center for Infectious Disease"/>
            <person name="Wu L."/>
            <person name="Ma J."/>
        </authorList>
    </citation>
    <scope>NUCLEOTIDE SEQUENCE [LARGE SCALE GENOMIC DNA]</scope>
    <source>
        <strain evidence="2">TISTR 2241</strain>
    </source>
</reference>
<name>A0ABW5PRH5_9BACI</name>
<accession>A0ABW5PRH5</accession>
<dbReference type="Gene3D" id="3.40.50.300">
    <property type="entry name" value="P-loop containing nucleotide triphosphate hydrolases"/>
    <property type="match status" value="1"/>
</dbReference>
<comment type="caution">
    <text evidence="1">The sequence shown here is derived from an EMBL/GenBank/DDBJ whole genome shotgun (WGS) entry which is preliminary data.</text>
</comment>
<dbReference type="GO" id="GO:0003887">
    <property type="term" value="F:DNA-directed DNA polymerase activity"/>
    <property type="evidence" value="ECO:0007669"/>
    <property type="project" value="UniProtKB-EC"/>
</dbReference>